<name>A0ABN7RS33_OIKDI</name>
<dbReference type="Proteomes" id="UP001158576">
    <property type="component" value="Chromosome PAR"/>
</dbReference>
<dbReference type="EMBL" id="OU015568">
    <property type="protein sequence ID" value="CAG5082046.1"/>
    <property type="molecule type" value="Genomic_DNA"/>
</dbReference>
<gene>
    <name evidence="3" type="ORF">OKIOD_LOCUS1580</name>
</gene>
<evidence type="ECO:0000256" key="1">
    <source>
        <dbReference type="SAM" id="SignalP"/>
    </source>
</evidence>
<accession>A0ABN7RS33</accession>
<feature type="chain" id="PRO_5045712174" evidence="1">
    <location>
        <begin position="16"/>
        <end position="274"/>
    </location>
</feature>
<dbReference type="SUPFAM" id="SSF48619">
    <property type="entry name" value="Phospholipase A2, PLA2"/>
    <property type="match status" value="1"/>
</dbReference>
<keyword evidence="4" id="KW-1185">Reference proteome</keyword>
<feature type="signal peptide" evidence="1">
    <location>
        <begin position="1"/>
        <end position="15"/>
    </location>
</feature>
<sequence length="274" mass="31068">MKLFLALSIFGSAMSTIVRRSAGAVKMSFSGEESSFELDKILAEITNGTVDDIEEEIRRNMGMVPAFGLASRRTNEVIERKFRNLKILVLWLQREKLFGRYCYYGCHCLPEGTHNIARGGYGKPVDDLDASCRRFGQCYQCLIDEHKDDKFNINGVTECKGEEIGYQFELLEDEYGNKSIQCMNKLGSCRRNICECDKQLAEGLYEHELSWDEKFHSRRSGFDRNDSCALPASNPGVRFEECCGSRTTFPFNEPKNNMQCCEGPLSLPNGQCSS</sequence>
<feature type="domain" description="Phospholipase A2-like central" evidence="2">
    <location>
        <begin position="81"/>
        <end position="218"/>
    </location>
</feature>
<reference evidence="3 4" key="1">
    <citation type="submission" date="2021-04" db="EMBL/GenBank/DDBJ databases">
        <authorList>
            <person name="Bliznina A."/>
        </authorList>
    </citation>
    <scope>NUCLEOTIDE SEQUENCE [LARGE SCALE GENOMIC DNA]</scope>
</reference>
<evidence type="ECO:0000313" key="4">
    <source>
        <dbReference type="Proteomes" id="UP001158576"/>
    </source>
</evidence>
<proteinExistence type="predicted"/>
<dbReference type="Gene3D" id="1.20.90.10">
    <property type="entry name" value="Phospholipase A2 domain"/>
    <property type="match status" value="1"/>
</dbReference>
<evidence type="ECO:0000313" key="3">
    <source>
        <dbReference type="EMBL" id="CAG5082046.1"/>
    </source>
</evidence>
<dbReference type="InterPro" id="IPR016090">
    <property type="entry name" value="PLA2-like_dom"/>
</dbReference>
<dbReference type="InterPro" id="IPR036444">
    <property type="entry name" value="PLipase_A2_dom_sf"/>
</dbReference>
<evidence type="ECO:0000259" key="2">
    <source>
        <dbReference type="SMART" id="SM00085"/>
    </source>
</evidence>
<dbReference type="SMART" id="SM00085">
    <property type="entry name" value="PA2c"/>
    <property type="match status" value="1"/>
</dbReference>
<organism evidence="3 4">
    <name type="scientific">Oikopleura dioica</name>
    <name type="common">Tunicate</name>
    <dbReference type="NCBI Taxonomy" id="34765"/>
    <lineage>
        <taxon>Eukaryota</taxon>
        <taxon>Metazoa</taxon>
        <taxon>Chordata</taxon>
        <taxon>Tunicata</taxon>
        <taxon>Appendicularia</taxon>
        <taxon>Copelata</taxon>
        <taxon>Oikopleuridae</taxon>
        <taxon>Oikopleura</taxon>
    </lineage>
</organism>
<protein>
    <submittedName>
        <fullName evidence="3">Oidioi.mRNA.OKI2018_I69.PAR.g10022.t1.cds</fullName>
    </submittedName>
</protein>
<keyword evidence="1" id="KW-0732">Signal</keyword>